<keyword evidence="3" id="KW-1185">Reference proteome</keyword>
<protein>
    <submittedName>
        <fullName evidence="2">Uncharacterized protein</fullName>
    </submittedName>
</protein>
<dbReference type="EMBL" id="JBBPBM010000238">
    <property type="protein sequence ID" value="KAK8499292.1"/>
    <property type="molecule type" value="Genomic_DNA"/>
</dbReference>
<evidence type="ECO:0000313" key="3">
    <source>
        <dbReference type="Proteomes" id="UP001472677"/>
    </source>
</evidence>
<comment type="caution">
    <text evidence="2">The sequence shown here is derived from an EMBL/GenBank/DDBJ whole genome shotgun (WGS) entry which is preliminary data.</text>
</comment>
<dbReference type="Proteomes" id="UP001472677">
    <property type="component" value="Unassembled WGS sequence"/>
</dbReference>
<name>A0ABR2AYH4_9ROSI</name>
<gene>
    <name evidence="2" type="ORF">V6N12_072846</name>
</gene>
<evidence type="ECO:0000313" key="2">
    <source>
        <dbReference type="EMBL" id="KAK8499292.1"/>
    </source>
</evidence>
<feature type="region of interest" description="Disordered" evidence="1">
    <location>
        <begin position="15"/>
        <end position="74"/>
    </location>
</feature>
<evidence type="ECO:0000256" key="1">
    <source>
        <dbReference type="SAM" id="MobiDB-lite"/>
    </source>
</evidence>
<accession>A0ABR2AYH4</accession>
<proteinExistence type="predicted"/>
<reference evidence="2 3" key="1">
    <citation type="journal article" date="2024" name="G3 (Bethesda)">
        <title>Genome assembly of Hibiscus sabdariffa L. provides insights into metabolisms of medicinal natural products.</title>
        <authorList>
            <person name="Kim T."/>
        </authorList>
    </citation>
    <scope>NUCLEOTIDE SEQUENCE [LARGE SCALE GENOMIC DNA]</scope>
    <source>
        <strain evidence="2">TK-2024</strain>
        <tissue evidence="2">Old leaves</tissue>
    </source>
</reference>
<organism evidence="2 3">
    <name type="scientific">Hibiscus sabdariffa</name>
    <name type="common">roselle</name>
    <dbReference type="NCBI Taxonomy" id="183260"/>
    <lineage>
        <taxon>Eukaryota</taxon>
        <taxon>Viridiplantae</taxon>
        <taxon>Streptophyta</taxon>
        <taxon>Embryophyta</taxon>
        <taxon>Tracheophyta</taxon>
        <taxon>Spermatophyta</taxon>
        <taxon>Magnoliopsida</taxon>
        <taxon>eudicotyledons</taxon>
        <taxon>Gunneridae</taxon>
        <taxon>Pentapetalae</taxon>
        <taxon>rosids</taxon>
        <taxon>malvids</taxon>
        <taxon>Malvales</taxon>
        <taxon>Malvaceae</taxon>
        <taxon>Malvoideae</taxon>
        <taxon>Hibiscus</taxon>
    </lineage>
</organism>
<sequence>MPYSFTEKVLLNKKPRMNPAAYPADFPIGPGEQRNHNKKRRQDEDPPDSGGLPPSETTASPAQPPSYKDTLLGD</sequence>